<feature type="transmembrane region" description="Helical" evidence="24">
    <location>
        <begin position="138"/>
        <end position="156"/>
    </location>
</feature>
<evidence type="ECO:0000256" key="16">
    <source>
        <dbReference type="ARBA" id="ARBA00023209"/>
    </source>
</evidence>
<feature type="transmembrane region" description="Helical" evidence="24">
    <location>
        <begin position="83"/>
        <end position="100"/>
    </location>
</feature>
<comment type="subcellular location">
    <subcellularLocation>
        <location evidence="2">Cell membrane</location>
        <topology evidence="2">Multi-pass membrane protein</topology>
    </subcellularLocation>
</comment>
<evidence type="ECO:0000256" key="21">
    <source>
        <dbReference type="ARBA" id="ARBA00032396"/>
    </source>
</evidence>
<keyword evidence="9" id="KW-0444">Lipid biosynthesis</keyword>
<comment type="catalytic activity">
    <reaction evidence="1">
        <text>a 1,2-diacyl-sn-glycero-3-phosphate + CTP + H(+) = a CDP-1,2-diacyl-sn-glycerol + diphosphate</text>
        <dbReference type="Rhea" id="RHEA:16229"/>
        <dbReference type="ChEBI" id="CHEBI:15378"/>
        <dbReference type="ChEBI" id="CHEBI:33019"/>
        <dbReference type="ChEBI" id="CHEBI:37563"/>
        <dbReference type="ChEBI" id="CHEBI:58332"/>
        <dbReference type="ChEBI" id="CHEBI:58608"/>
        <dbReference type="EC" id="2.7.7.41"/>
    </reaction>
</comment>
<sequence>MKQRVITAIVALVIFIPILFIGGPLMDFAAWVLALIALSETFIMRKKIIVSFDALIAALAVTDLVLPRSCFGWLPSNLDQGDIFYVLVLIMLVFTVITHNKVSFEDAAITMMFAMYIGVGFHYLAAARNALNGGGLTTIFYILLVIWATDIGAYMIGRKIGKHKLYPAVSPNKTWEGSISGILCAVIVAMIYLSIFPNAVPSQYTLITMFFLTIIFSICGEIGDLVESAYKRYYGVKDSGNILPGHGGILDRFDSLLFVLPLLHIFGILPL</sequence>
<keyword evidence="8" id="KW-1003">Cell membrane</keyword>
<feature type="transmembrane region" description="Helical" evidence="24">
    <location>
        <begin position="107"/>
        <end position="126"/>
    </location>
</feature>
<evidence type="ECO:0000256" key="22">
    <source>
        <dbReference type="ARBA" id="ARBA00032743"/>
    </source>
</evidence>
<evidence type="ECO:0000256" key="17">
    <source>
        <dbReference type="ARBA" id="ARBA00023264"/>
    </source>
</evidence>
<evidence type="ECO:0000256" key="11">
    <source>
        <dbReference type="ARBA" id="ARBA00022692"/>
    </source>
</evidence>
<dbReference type="EMBL" id="JAHLFS010000003">
    <property type="protein sequence ID" value="MBU3851121.1"/>
    <property type="molecule type" value="Genomic_DNA"/>
</dbReference>
<organism evidence="25 26">
    <name type="scientific">Candidatus Paralactobacillus gallistercoris</name>
    <dbReference type="NCBI Taxonomy" id="2838724"/>
    <lineage>
        <taxon>Bacteria</taxon>
        <taxon>Bacillati</taxon>
        <taxon>Bacillota</taxon>
        <taxon>Bacilli</taxon>
        <taxon>Lactobacillales</taxon>
        <taxon>Lactobacillaceae</taxon>
        <taxon>Lactobacillus</taxon>
    </lineage>
</organism>
<feature type="transmembrane region" description="Helical" evidence="24">
    <location>
        <begin position="6"/>
        <end position="36"/>
    </location>
</feature>
<evidence type="ECO:0000256" key="8">
    <source>
        <dbReference type="ARBA" id="ARBA00022475"/>
    </source>
</evidence>
<evidence type="ECO:0000256" key="2">
    <source>
        <dbReference type="ARBA" id="ARBA00004651"/>
    </source>
</evidence>
<accession>A0A948TIG4</accession>
<evidence type="ECO:0000256" key="1">
    <source>
        <dbReference type="ARBA" id="ARBA00001698"/>
    </source>
</evidence>
<name>A0A948TIG4_9LACO</name>
<comment type="similarity">
    <text evidence="5">Belongs to the CDS family.</text>
</comment>
<dbReference type="AlphaFoldDB" id="A0A948TIG4"/>
<keyword evidence="17" id="KW-1208">Phospholipid metabolism</keyword>
<evidence type="ECO:0000256" key="4">
    <source>
        <dbReference type="ARBA" id="ARBA00005189"/>
    </source>
</evidence>
<dbReference type="GO" id="GO:0004605">
    <property type="term" value="F:phosphatidate cytidylyltransferase activity"/>
    <property type="evidence" value="ECO:0007669"/>
    <property type="project" value="UniProtKB-EC"/>
</dbReference>
<dbReference type="Pfam" id="PF01148">
    <property type="entry name" value="CTP_transf_1"/>
    <property type="match status" value="1"/>
</dbReference>
<evidence type="ECO:0000256" key="14">
    <source>
        <dbReference type="ARBA" id="ARBA00023098"/>
    </source>
</evidence>
<evidence type="ECO:0000256" key="23">
    <source>
        <dbReference type="ARBA" id="ARBA00033406"/>
    </source>
</evidence>
<comment type="pathway">
    <text evidence="3">Phospholipid metabolism; CDP-diacylglycerol biosynthesis; CDP-diacylglycerol from sn-glycerol 3-phosphate: step 3/3.</text>
</comment>
<keyword evidence="16" id="KW-0594">Phospholipid biosynthesis</keyword>
<feature type="transmembrane region" description="Helical" evidence="24">
    <location>
        <begin position="177"/>
        <end position="196"/>
    </location>
</feature>
<feature type="transmembrane region" description="Helical" evidence="24">
    <location>
        <begin position="202"/>
        <end position="223"/>
    </location>
</feature>
<keyword evidence="11 24" id="KW-0812">Transmembrane</keyword>
<evidence type="ECO:0000256" key="13">
    <source>
        <dbReference type="ARBA" id="ARBA00022989"/>
    </source>
</evidence>
<keyword evidence="15 24" id="KW-0472">Membrane</keyword>
<evidence type="ECO:0000256" key="24">
    <source>
        <dbReference type="SAM" id="Phobius"/>
    </source>
</evidence>
<protein>
    <recommendedName>
        <fullName evidence="7">Phosphatidate cytidylyltransferase</fullName>
        <ecNumber evidence="6">2.7.7.41</ecNumber>
    </recommendedName>
    <alternativeName>
        <fullName evidence="20">CDP-DAG synthase</fullName>
    </alternativeName>
    <alternativeName>
        <fullName evidence="22">CDP-DG synthase</fullName>
    </alternativeName>
    <alternativeName>
        <fullName evidence="18">CDP-diacylglycerol synthase</fullName>
    </alternativeName>
    <alternativeName>
        <fullName evidence="21">CDP-diglyceride pyrophosphorylase</fullName>
    </alternativeName>
    <alternativeName>
        <fullName evidence="23">CDP-diglyceride synthase</fullName>
    </alternativeName>
    <alternativeName>
        <fullName evidence="19">CTP:phosphatidate cytidylyltransferase</fullName>
    </alternativeName>
</protein>
<evidence type="ECO:0000256" key="5">
    <source>
        <dbReference type="ARBA" id="ARBA00010185"/>
    </source>
</evidence>
<dbReference type="GO" id="GO:0016024">
    <property type="term" value="P:CDP-diacylglycerol biosynthetic process"/>
    <property type="evidence" value="ECO:0007669"/>
    <property type="project" value="TreeGrafter"/>
</dbReference>
<gene>
    <name evidence="25" type="ORF">H9901_00190</name>
</gene>
<dbReference type="PANTHER" id="PTHR46382">
    <property type="entry name" value="PHOSPHATIDATE CYTIDYLYLTRANSFERASE"/>
    <property type="match status" value="1"/>
</dbReference>
<keyword evidence="10" id="KW-0808">Transferase</keyword>
<reference evidence="25" key="1">
    <citation type="journal article" date="2021" name="PeerJ">
        <title>Extensive microbial diversity within the chicken gut microbiome revealed by metagenomics and culture.</title>
        <authorList>
            <person name="Gilroy R."/>
            <person name="Ravi A."/>
            <person name="Getino M."/>
            <person name="Pursley I."/>
            <person name="Horton D.L."/>
            <person name="Alikhan N.F."/>
            <person name="Baker D."/>
            <person name="Gharbi K."/>
            <person name="Hall N."/>
            <person name="Watson M."/>
            <person name="Adriaenssens E.M."/>
            <person name="Foster-Nyarko E."/>
            <person name="Jarju S."/>
            <person name="Secka A."/>
            <person name="Antonio M."/>
            <person name="Oren A."/>
            <person name="Chaudhuri R.R."/>
            <person name="La Ragione R."/>
            <person name="Hildebrand F."/>
            <person name="Pallen M.J."/>
        </authorList>
    </citation>
    <scope>NUCLEOTIDE SEQUENCE</scope>
    <source>
        <strain evidence="25">F6-6636</strain>
    </source>
</reference>
<evidence type="ECO:0000256" key="18">
    <source>
        <dbReference type="ARBA" id="ARBA00029893"/>
    </source>
</evidence>
<proteinExistence type="inferred from homology"/>
<reference evidence="25" key="2">
    <citation type="submission" date="2021-04" db="EMBL/GenBank/DDBJ databases">
        <authorList>
            <person name="Gilroy R."/>
        </authorList>
    </citation>
    <scope>NUCLEOTIDE SEQUENCE</scope>
    <source>
        <strain evidence="25">F6-6636</strain>
    </source>
</reference>
<keyword evidence="13 24" id="KW-1133">Transmembrane helix</keyword>
<dbReference type="GO" id="GO:0005886">
    <property type="term" value="C:plasma membrane"/>
    <property type="evidence" value="ECO:0007669"/>
    <property type="project" value="UniProtKB-SubCell"/>
</dbReference>
<evidence type="ECO:0000313" key="25">
    <source>
        <dbReference type="EMBL" id="MBU3851121.1"/>
    </source>
</evidence>
<evidence type="ECO:0000256" key="12">
    <source>
        <dbReference type="ARBA" id="ARBA00022695"/>
    </source>
</evidence>
<evidence type="ECO:0000256" key="9">
    <source>
        <dbReference type="ARBA" id="ARBA00022516"/>
    </source>
</evidence>
<evidence type="ECO:0000256" key="10">
    <source>
        <dbReference type="ARBA" id="ARBA00022679"/>
    </source>
</evidence>
<evidence type="ECO:0000256" key="6">
    <source>
        <dbReference type="ARBA" id="ARBA00012487"/>
    </source>
</evidence>
<evidence type="ECO:0000256" key="19">
    <source>
        <dbReference type="ARBA" id="ARBA00031825"/>
    </source>
</evidence>
<dbReference type="Proteomes" id="UP000777303">
    <property type="component" value="Unassembled WGS sequence"/>
</dbReference>
<dbReference type="PANTHER" id="PTHR46382:SF1">
    <property type="entry name" value="PHOSPHATIDATE CYTIDYLYLTRANSFERASE"/>
    <property type="match status" value="1"/>
</dbReference>
<keyword evidence="14" id="KW-0443">Lipid metabolism</keyword>
<evidence type="ECO:0000256" key="7">
    <source>
        <dbReference type="ARBA" id="ARBA00019373"/>
    </source>
</evidence>
<dbReference type="EC" id="2.7.7.41" evidence="6"/>
<comment type="caution">
    <text evidence="25">The sequence shown here is derived from an EMBL/GenBank/DDBJ whole genome shotgun (WGS) entry which is preliminary data.</text>
</comment>
<evidence type="ECO:0000313" key="26">
    <source>
        <dbReference type="Proteomes" id="UP000777303"/>
    </source>
</evidence>
<evidence type="ECO:0000256" key="20">
    <source>
        <dbReference type="ARBA" id="ARBA00032253"/>
    </source>
</evidence>
<comment type="pathway">
    <text evidence="4">Lipid metabolism.</text>
</comment>
<feature type="transmembrane region" description="Helical" evidence="24">
    <location>
        <begin position="48"/>
        <end position="67"/>
    </location>
</feature>
<keyword evidence="12 25" id="KW-0548">Nucleotidyltransferase</keyword>
<evidence type="ECO:0000256" key="3">
    <source>
        <dbReference type="ARBA" id="ARBA00005119"/>
    </source>
</evidence>
<evidence type="ECO:0000256" key="15">
    <source>
        <dbReference type="ARBA" id="ARBA00023136"/>
    </source>
</evidence>